<dbReference type="RefSeq" id="WP_273377799.1">
    <property type="nucleotide sequence ID" value="NZ_PIUK01000013.1"/>
</dbReference>
<dbReference type="AlphaFoldDB" id="A0A953LD81"/>
<evidence type="ECO:0000313" key="3">
    <source>
        <dbReference type="Proteomes" id="UP000732377"/>
    </source>
</evidence>
<sequence length="100" mass="10289">MPGACRFAQRGMPVAPRRLTAPGGPVSRVEGSTAGSGGDRSGGRDPIVELLAELRGRAVTLQVGQRLLTGRLILADPVVIVDGQGRATCARPEAVVAVTF</sequence>
<gene>
    <name evidence="2" type="ORF">CWE10_02730</name>
</gene>
<organism evidence="2 3">
    <name type="scientific">Symbiobacterium thermophilum</name>
    <dbReference type="NCBI Taxonomy" id="2734"/>
    <lineage>
        <taxon>Bacteria</taxon>
        <taxon>Bacillati</taxon>
        <taxon>Bacillota</taxon>
        <taxon>Clostridia</taxon>
        <taxon>Eubacteriales</taxon>
        <taxon>Symbiobacteriaceae</taxon>
        <taxon>Symbiobacterium</taxon>
    </lineage>
</organism>
<name>A0A953LD81_SYMTR</name>
<comment type="caution">
    <text evidence="2">The sequence shown here is derived from an EMBL/GenBank/DDBJ whole genome shotgun (WGS) entry which is preliminary data.</text>
</comment>
<accession>A0A953LD81</accession>
<evidence type="ECO:0000256" key="1">
    <source>
        <dbReference type="SAM" id="MobiDB-lite"/>
    </source>
</evidence>
<feature type="region of interest" description="Disordered" evidence="1">
    <location>
        <begin position="1"/>
        <end position="45"/>
    </location>
</feature>
<proteinExistence type="predicted"/>
<evidence type="ECO:0000313" key="2">
    <source>
        <dbReference type="EMBL" id="MBY6275120.1"/>
    </source>
</evidence>
<protein>
    <submittedName>
        <fullName evidence="2">Uncharacterized protein</fullName>
    </submittedName>
</protein>
<reference evidence="2" key="1">
    <citation type="submission" date="2017-11" db="EMBL/GenBank/DDBJ databases">
        <title>Three new genomes from thermophilic consortium.</title>
        <authorList>
            <person name="Quaggio R."/>
            <person name="Amgarten D."/>
            <person name="Setubal J.C."/>
        </authorList>
    </citation>
    <scope>NUCLEOTIDE SEQUENCE</scope>
    <source>
        <strain evidence="2">ZCTH01-B2</strain>
    </source>
</reference>
<dbReference type="Proteomes" id="UP000732377">
    <property type="component" value="Unassembled WGS sequence"/>
</dbReference>
<dbReference type="EMBL" id="PIUK01000013">
    <property type="protein sequence ID" value="MBY6275120.1"/>
    <property type="molecule type" value="Genomic_DNA"/>
</dbReference>